<keyword evidence="3" id="KW-0227">DNA damage</keyword>
<evidence type="ECO:0000256" key="1">
    <source>
        <dbReference type="ARBA" id="ARBA00000086"/>
    </source>
</evidence>
<evidence type="ECO:0000313" key="7">
    <source>
        <dbReference type="Proteomes" id="UP001560685"/>
    </source>
</evidence>
<dbReference type="SMART" id="SM00478">
    <property type="entry name" value="ENDO3c"/>
    <property type="match status" value="1"/>
</dbReference>
<dbReference type="EC" id="3.2.2.21" evidence="2"/>
<evidence type="ECO:0000256" key="2">
    <source>
        <dbReference type="ARBA" id="ARBA00012000"/>
    </source>
</evidence>
<dbReference type="Gene3D" id="1.10.1670.40">
    <property type="match status" value="1"/>
</dbReference>
<feature type="domain" description="HhH-GPD" evidence="5">
    <location>
        <begin position="60"/>
        <end position="212"/>
    </location>
</feature>
<dbReference type="InterPro" id="IPR051912">
    <property type="entry name" value="Alkylbase_DNA_Glycosylase/TA"/>
</dbReference>
<dbReference type="PANTHER" id="PTHR43003:SF5">
    <property type="entry name" value="DNA-3-METHYLADENINE GLYCOSYLASE"/>
    <property type="match status" value="1"/>
</dbReference>
<comment type="caution">
    <text evidence="6">The sequence shown here is derived from an EMBL/GenBank/DDBJ whole genome shotgun (WGS) entry which is preliminary data.</text>
</comment>
<evidence type="ECO:0000256" key="4">
    <source>
        <dbReference type="ARBA" id="ARBA00023204"/>
    </source>
</evidence>
<protein>
    <recommendedName>
        <fullName evidence="2">DNA-3-methyladenine glycosylase II</fullName>
        <ecNumber evidence="2">3.2.2.21</ecNumber>
    </recommendedName>
</protein>
<dbReference type="Proteomes" id="UP001560685">
    <property type="component" value="Unassembled WGS sequence"/>
</dbReference>
<evidence type="ECO:0000313" key="6">
    <source>
        <dbReference type="EMBL" id="MEX6632518.1"/>
    </source>
</evidence>
<proteinExistence type="predicted"/>
<evidence type="ECO:0000259" key="5">
    <source>
        <dbReference type="SMART" id="SM00478"/>
    </source>
</evidence>
<dbReference type="RefSeq" id="WP_369312442.1">
    <property type="nucleotide sequence ID" value="NZ_JBEHZE010000001.1"/>
</dbReference>
<keyword evidence="7" id="KW-1185">Reference proteome</keyword>
<dbReference type="EMBL" id="JBEHZE010000001">
    <property type="protein sequence ID" value="MEX6632518.1"/>
    <property type="molecule type" value="Genomic_DNA"/>
</dbReference>
<gene>
    <name evidence="6" type="ORF">ABFZ84_03065</name>
</gene>
<dbReference type="Pfam" id="PF00730">
    <property type="entry name" value="HhH-GPD"/>
    <property type="match status" value="1"/>
</dbReference>
<reference evidence="6 7" key="1">
    <citation type="submission" date="2024-05" db="EMBL/GenBank/DDBJ databases">
        <title>Three bacterial strains, DH-69, EH-24, and ECK-19 isolated from coastal sediments.</title>
        <authorList>
            <person name="Ye Y.-Q."/>
            <person name="Du Z.-J."/>
        </authorList>
    </citation>
    <scope>NUCLEOTIDE SEQUENCE [LARGE SCALE GENOMIC DNA]</scope>
    <source>
        <strain evidence="6 7">ECK-19</strain>
    </source>
</reference>
<keyword evidence="4" id="KW-0234">DNA repair</keyword>
<dbReference type="CDD" id="cd00056">
    <property type="entry name" value="ENDO3c"/>
    <property type="match status" value="1"/>
</dbReference>
<accession>A0ABV3Z221</accession>
<sequence>MCPIPNKPFAEALDAFGDTRAACAVLARKDKTLARALDAIGAPYIRRRPGGFGALFRIIVEQQVSVPSAQAIWARCQAGMECHNPASPLRLGESELRKFGLSTPKARYVMALAEAWVSGAIDERTLSQMSDEDAATALQQVKGIGPWTAAIYLLFCEGRVDVWPRGDVALLGAYHAARLRGPRPDMKQFDARAGKWAPYRGVAAHILWTYYAHIRGRTPI</sequence>
<dbReference type="InterPro" id="IPR011257">
    <property type="entry name" value="DNA_glycosylase"/>
</dbReference>
<evidence type="ECO:0000256" key="3">
    <source>
        <dbReference type="ARBA" id="ARBA00022763"/>
    </source>
</evidence>
<name>A0ABV3Z221_9PROT</name>
<organism evidence="6 7">
    <name type="scientific">Hyphococcus lacteus</name>
    <dbReference type="NCBI Taxonomy" id="3143536"/>
    <lineage>
        <taxon>Bacteria</taxon>
        <taxon>Pseudomonadati</taxon>
        <taxon>Pseudomonadota</taxon>
        <taxon>Alphaproteobacteria</taxon>
        <taxon>Parvularculales</taxon>
        <taxon>Parvularculaceae</taxon>
        <taxon>Hyphococcus</taxon>
    </lineage>
</organism>
<dbReference type="InterPro" id="IPR003265">
    <property type="entry name" value="HhH-GPD_domain"/>
</dbReference>
<comment type="catalytic activity">
    <reaction evidence="1">
        <text>Hydrolysis of alkylated DNA, releasing 3-methyladenine, 3-methylguanine, 7-methylguanine and 7-methyladenine.</text>
        <dbReference type="EC" id="3.2.2.21"/>
    </reaction>
</comment>
<dbReference type="PANTHER" id="PTHR43003">
    <property type="entry name" value="DNA-3-METHYLADENINE GLYCOSYLASE"/>
    <property type="match status" value="1"/>
</dbReference>
<dbReference type="Gene3D" id="1.10.340.30">
    <property type="entry name" value="Hypothetical protein, domain 2"/>
    <property type="match status" value="1"/>
</dbReference>
<dbReference type="SUPFAM" id="SSF48150">
    <property type="entry name" value="DNA-glycosylase"/>
    <property type="match status" value="1"/>
</dbReference>